<dbReference type="SUPFAM" id="SSF53850">
    <property type="entry name" value="Periplasmic binding protein-like II"/>
    <property type="match status" value="1"/>
</dbReference>
<dbReference type="EMBL" id="JBHRYJ010000001">
    <property type="protein sequence ID" value="MFC3675587.1"/>
    <property type="molecule type" value="Genomic_DNA"/>
</dbReference>
<protein>
    <submittedName>
        <fullName evidence="2">Substrate-binding periplasmic protein</fullName>
    </submittedName>
</protein>
<gene>
    <name evidence="2" type="ORF">ACFOOQ_08540</name>
</gene>
<evidence type="ECO:0000256" key="1">
    <source>
        <dbReference type="SAM" id="SignalP"/>
    </source>
</evidence>
<organism evidence="2 3">
    <name type="scientific">Ferrovibrio xuzhouensis</name>
    <dbReference type="NCBI Taxonomy" id="1576914"/>
    <lineage>
        <taxon>Bacteria</taxon>
        <taxon>Pseudomonadati</taxon>
        <taxon>Pseudomonadota</taxon>
        <taxon>Alphaproteobacteria</taxon>
        <taxon>Rhodospirillales</taxon>
        <taxon>Rhodospirillaceae</taxon>
        <taxon>Ferrovibrio</taxon>
    </lineage>
</organism>
<dbReference type="PANTHER" id="PTHR35936">
    <property type="entry name" value="MEMBRANE-BOUND LYTIC MUREIN TRANSGLYCOSYLASE F"/>
    <property type="match status" value="1"/>
</dbReference>
<comment type="caution">
    <text evidence="2">The sequence shown here is derived from an EMBL/GenBank/DDBJ whole genome shotgun (WGS) entry which is preliminary data.</text>
</comment>
<sequence>MGKRNRLIRPWRVAIVMLALALLVPAASRAGTPAATPVTIGFRVAPPYVIAPPDGRLKGLEYELVMAAAAAGGLAVTPDVAPYGRLPEDFRRGHIDAFTPAGAAMQLPGCLSDTVLTYQNIAFTLERNRLPINEIADLAYYDVMAFQNASRLLGPALLQAQRINTRYHEVANQMLQVRALFTGRTDVVIADRRIFRFLMHSSEAGVDTAAPLAEHVIFPPSDYGVAFRKPAACAAFNDGLRRIRGDGRYDAIRQSWEAALEAAGATPIRYHRPG</sequence>
<dbReference type="Proteomes" id="UP001595711">
    <property type="component" value="Unassembled WGS sequence"/>
</dbReference>
<accession>A0ABV7VEY0</accession>
<dbReference type="PANTHER" id="PTHR35936:SF19">
    <property type="entry name" value="AMINO-ACID-BINDING PROTEIN YXEM-RELATED"/>
    <property type="match status" value="1"/>
</dbReference>
<dbReference type="Gene3D" id="3.40.190.10">
    <property type="entry name" value="Periplasmic binding protein-like II"/>
    <property type="match status" value="2"/>
</dbReference>
<evidence type="ECO:0000313" key="2">
    <source>
        <dbReference type="EMBL" id="MFC3675587.1"/>
    </source>
</evidence>
<evidence type="ECO:0000313" key="3">
    <source>
        <dbReference type="Proteomes" id="UP001595711"/>
    </source>
</evidence>
<keyword evidence="3" id="KW-1185">Reference proteome</keyword>
<keyword evidence="1" id="KW-0732">Signal</keyword>
<reference evidence="3" key="1">
    <citation type="journal article" date="2019" name="Int. J. Syst. Evol. Microbiol.">
        <title>The Global Catalogue of Microorganisms (GCM) 10K type strain sequencing project: providing services to taxonomists for standard genome sequencing and annotation.</title>
        <authorList>
            <consortium name="The Broad Institute Genomics Platform"/>
            <consortium name="The Broad Institute Genome Sequencing Center for Infectious Disease"/>
            <person name="Wu L."/>
            <person name="Ma J."/>
        </authorList>
    </citation>
    <scope>NUCLEOTIDE SEQUENCE [LARGE SCALE GENOMIC DNA]</scope>
    <source>
        <strain evidence="3">KCTC 42182</strain>
    </source>
</reference>
<name>A0ABV7VEY0_9PROT</name>
<feature type="signal peptide" evidence="1">
    <location>
        <begin position="1"/>
        <end position="30"/>
    </location>
</feature>
<feature type="chain" id="PRO_5046870617" evidence="1">
    <location>
        <begin position="31"/>
        <end position="274"/>
    </location>
</feature>
<proteinExistence type="predicted"/>
<dbReference type="RefSeq" id="WP_379724428.1">
    <property type="nucleotide sequence ID" value="NZ_JBHRYJ010000001.1"/>
</dbReference>